<dbReference type="Pfam" id="PF00072">
    <property type="entry name" value="Response_reg"/>
    <property type="match status" value="1"/>
</dbReference>
<evidence type="ECO:0000313" key="4">
    <source>
        <dbReference type="EMBL" id="QKS70664.1"/>
    </source>
</evidence>
<dbReference type="SUPFAM" id="SSF52172">
    <property type="entry name" value="CheY-like"/>
    <property type="match status" value="1"/>
</dbReference>
<proteinExistence type="predicted"/>
<evidence type="ECO:0000256" key="2">
    <source>
        <dbReference type="PROSITE-ProRule" id="PRU00169"/>
    </source>
</evidence>
<dbReference type="RefSeq" id="WP_176008700.1">
    <property type="nucleotide sequence ID" value="NZ_CP041372.2"/>
</dbReference>
<dbReference type="InterPro" id="IPR001789">
    <property type="entry name" value="Sig_transdc_resp-reg_receiver"/>
</dbReference>
<dbReference type="SMART" id="SM00448">
    <property type="entry name" value="REC"/>
    <property type="match status" value="1"/>
</dbReference>
<dbReference type="InterPro" id="IPR050595">
    <property type="entry name" value="Bact_response_regulator"/>
</dbReference>
<dbReference type="Proteomes" id="UP000318138">
    <property type="component" value="Chromosome"/>
</dbReference>
<dbReference type="PANTHER" id="PTHR44591:SF24">
    <property type="entry name" value="PROTEIN-GLUTAMATE METHYLESTERASE_PROTEIN-GLUTAMINE GLUTAMINASE 1"/>
    <property type="match status" value="1"/>
</dbReference>
<sequence>MNKHSVLVCDDSDLFRYQFVHALESEPMITLLEAKDGNEAVEMYHTHVPSLVFMDIVMPNKDGIQALKEIVRTHPDASIIMMSSSNQHAHLRRSVHLGAKSFVQKPMLPHTIKELLEEYIYQTS</sequence>
<dbReference type="PROSITE" id="PS50110">
    <property type="entry name" value="RESPONSE_REGULATORY"/>
    <property type="match status" value="1"/>
</dbReference>
<dbReference type="KEGG" id="psua:FLK61_28395"/>
<dbReference type="PANTHER" id="PTHR44591">
    <property type="entry name" value="STRESS RESPONSE REGULATOR PROTEIN 1"/>
    <property type="match status" value="1"/>
</dbReference>
<gene>
    <name evidence="4" type="ORF">FLK61_28395</name>
</gene>
<reference evidence="5" key="1">
    <citation type="submission" date="2019-07" db="EMBL/GenBank/DDBJ databases">
        <title>Bacillus alkalisoli sp. nov. isolated from saline soil.</title>
        <authorList>
            <person name="Sun J.-Q."/>
            <person name="Xu L."/>
        </authorList>
    </citation>
    <scope>NUCLEOTIDE SEQUENCE [LARGE SCALE GENOMIC DNA]</scope>
    <source>
        <strain evidence="5">M4U3P1</strain>
    </source>
</reference>
<dbReference type="EMBL" id="CP041372">
    <property type="protein sequence ID" value="QKS70664.1"/>
    <property type="molecule type" value="Genomic_DNA"/>
</dbReference>
<dbReference type="GO" id="GO:0000160">
    <property type="term" value="P:phosphorelay signal transduction system"/>
    <property type="evidence" value="ECO:0007669"/>
    <property type="project" value="InterPro"/>
</dbReference>
<dbReference type="InterPro" id="IPR011006">
    <property type="entry name" value="CheY-like_superfamily"/>
</dbReference>
<evidence type="ECO:0000259" key="3">
    <source>
        <dbReference type="PROSITE" id="PS50110"/>
    </source>
</evidence>
<evidence type="ECO:0000313" key="5">
    <source>
        <dbReference type="Proteomes" id="UP000318138"/>
    </source>
</evidence>
<feature type="domain" description="Response regulatory" evidence="3">
    <location>
        <begin position="5"/>
        <end position="120"/>
    </location>
</feature>
<organism evidence="4 5">
    <name type="scientific">Paenalkalicoccus suaedae</name>
    <dbReference type="NCBI Taxonomy" id="2592382"/>
    <lineage>
        <taxon>Bacteria</taxon>
        <taxon>Bacillati</taxon>
        <taxon>Bacillota</taxon>
        <taxon>Bacilli</taxon>
        <taxon>Bacillales</taxon>
        <taxon>Bacillaceae</taxon>
        <taxon>Paenalkalicoccus</taxon>
    </lineage>
</organism>
<evidence type="ECO:0000256" key="1">
    <source>
        <dbReference type="ARBA" id="ARBA00022553"/>
    </source>
</evidence>
<accession>A0A859FDK8</accession>
<keyword evidence="5" id="KW-1185">Reference proteome</keyword>
<name>A0A859FDK8_9BACI</name>
<protein>
    <submittedName>
        <fullName evidence="4">Response regulator</fullName>
    </submittedName>
</protein>
<dbReference type="Gene3D" id="3.40.50.2300">
    <property type="match status" value="1"/>
</dbReference>
<keyword evidence="1 2" id="KW-0597">Phosphoprotein</keyword>
<feature type="modified residue" description="4-aspartylphosphate" evidence="2">
    <location>
        <position position="55"/>
    </location>
</feature>
<dbReference type="AlphaFoldDB" id="A0A859FDK8"/>